<dbReference type="InterPro" id="IPR036388">
    <property type="entry name" value="WH-like_DNA-bd_sf"/>
</dbReference>
<dbReference type="Gene3D" id="3.40.190.290">
    <property type="match status" value="1"/>
</dbReference>
<accession>A0ABY4W8W9</accession>
<dbReference type="RefSeq" id="WP_251936487.1">
    <property type="nucleotide sequence ID" value="NZ_CP098747.1"/>
</dbReference>
<dbReference type="Proteomes" id="UP001056291">
    <property type="component" value="Chromosome"/>
</dbReference>
<name>A0ABY4W8W9_9PROT</name>
<dbReference type="PANTHER" id="PTHR30126:SF77">
    <property type="entry name" value="TRANSCRIPTIONAL REGULATORY PROTEIN"/>
    <property type="match status" value="1"/>
</dbReference>
<dbReference type="CDD" id="cd05466">
    <property type="entry name" value="PBP2_LTTR_substrate"/>
    <property type="match status" value="1"/>
</dbReference>
<dbReference type="Pfam" id="PF00126">
    <property type="entry name" value="HTH_1"/>
    <property type="match status" value="1"/>
</dbReference>
<dbReference type="EMBL" id="CP098747">
    <property type="protein sequence ID" value="USG62588.1"/>
    <property type="molecule type" value="Genomic_DNA"/>
</dbReference>
<sequence>MNLQQLETFRWVVALGSFTKAARKLNTTQSTISMRISELENELGVQFLDRTKRQVKLTRSGVELLEYATNIHAEVTALKAKVASPETMTGSIKIGAAELVALTWLPDLVAKLSHLFPNIDIELEVGLAGDIREKTVSGDTDLGIVPGDGDFAKGIEAIPLGKIRFAFMASPKLEVRQRELTPKDLEDWPLISLGPNSILSDLQENWFRAHDAQPQKQDRTNSMEVSAGLVRSGLGVSLLPVNYYSEDVQLDRMRILKTKPALPPIPFYSIFATANNSPLIQKTIEIAGQVSETAE</sequence>
<comment type="similarity">
    <text evidence="1">Belongs to the LysR transcriptional regulatory family.</text>
</comment>
<keyword evidence="3" id="KW-0238">DNA-binding</keyword>
<dbReference type="InterPro" id="IPR005119">
    <property type="entry name" value="LysR_subst-bd"/>
</dbReference>
<evidence type="ECO:0000313" key="6">
    <source>
        <dbReference type="EMBL" id="USG62588.1"/>
    </source>
</evidence>
<dbReference type="SUPFAM" id="SSF53850">
    <property type="entry name" value="Periplasmic binding protein-like II"/>
    <property type="match status" value="1"/>
</dbReference>
<evidence type="ECO:0000256" key="2">
    <source>
        <dbReference type="ARBA" id="ARBA00023015"/>
    </source>
</evidence>
<dbReference type="Pfam" id="PF03466">
    <property type="entry name" value="LysR_substrate"/>
    <property type="match status" value="1"/>
</dbReference>
<dbReference type="PANTHER" id="PTHR30126">
    <property type="entry name" value="HTH-TYPE TRANSCRIPTIONAL REGULATOR"/>
    <property type="match status" value="1"/>
</dbReference>
<proteinExistence type="inferred from homology"/>
<feature type="domain" description="HTH lysR-type" evidence="5">
    <location>
        <begin position="1"/>
        <end position="58"/>
    </location>
</feature>
<evidence type="ECO:0000259" key="5">
    <source>
        <dbReference type="PROSITE" id="PS50931"/>
    </source>
</evidence>
<evidence type="ECO:0000256" key="3">
    <source>
        <dbReference type="ARBA" id="ARBA00023125"/>
    </source>
</evidence>
<dbReference type="PRINTS" id="PR00039">
    <property type="entry name" value="HTHLYSR"/>
</dbReference>
<gene>
    <name evidence="6" type="ORF">NBZ79_06315</name>
</gene>
<evidence type="ECO:0000256" key="4">
    <source>
        <dbReference type="ARBA" id="ARBA00023163"/>
    </source>
</evidence>
<reference evidence="6" key="1">
    <citation type="submission" date="2022-06" db="EMBL/GenBank/DDBJ databases">
        <title>Sneathiella actinostolidae sp. nov., isolated from a sea anemonein the Western Pacific Ocean.</title>
        <authorList>
            <person name="Wei M.J."/>
        </authorList>
    </citation>
    <scope>NUCLEOTIDE SEQUENCE</scope>
    <source>
        <strain evidence="6">PHK-P5</strain>
    </source>
</reference>
<evidence type="ECO:0000256" key="1">
    <source>
        <dbReference type="ARBA" id="ARBA00009437"/>
    </source>
</evidence>
<dbReference type="SUPFAM" id="SSF46785">
    <property type="entry name" value="Winged helix' DNA-binding domain"/>
    <property type="match status" value="1"/>
</dbReference>
<organism evidence="6 7">
    <name type="scientific">Sneathiella marina</name>
    <dbReference type="NCBI Taxonomy" id="2950108"/>
    <lineage>
        <taxon>Bacteria</taxon>
        <taxon>Pseudomonadati</taxon>
        <taxon>Pseudomonadota</taxon>
        <taxon>Alphaproteobacteria</taxon>
        <taxon>Sneathiellales</taxon>
        <taxon>Sneathiellaceae</taxon>
        <taxon>Sneathiella</taxon>
    </lineage>
</organism>
<dbReference type="Gene3D" id="1.10.10.10">
    <property type="entry name" value="Winged helix-like DNA-binding domain superfamily/Winged helix DNA-binding domain"/>
    <property type="match status" value="1"/>
</dbReference>
<protein>
    <submittedName>
        <fullName evidence="6">LysR family transcriptional regulator</fullName>
    </submittedName>
</protein>
<dbReference type="InterPro" id="IPR036390">
    <property type="entry name" value="WH_DNA-bd_sf"/>
</dbReference>
<keyword evidence="4" id="KW-0804">Transcription</keyword>
<keyword evidence="7" id="KW-1185">Reference proteome</keyword>
<evidence type="ECO:0000313" key="7">
    <source>
        <dbReference type="Proteomes" id="UP001056291"/>
    </source>
</evidence>
<keyword evidence="2" id="KW-0805">Transcription regulation</keyword>
<dbReference type="InterPro" id="IPR000847">
    <property type="entry name" value="LysR_HTH_N"/>
</dbReference>
<dbReference type="PROSITE" id="PS50931">
    <property type="entry name" value="HTH_LYSR"/>
    <property type="match status" value="1"/>
</dbReference>